<keyword evidence="5" id="KW-0067">ATP-binding</keyword>
<dbReference type="PROSITE" id="PS50011">
    <property type="entry name" value="PROTEIN_KINASE_DOM"/>
    <property type="match status" value="1"/>
</dbReference>
<evidence type="ECO:0000256" key="6">
    <source>
        <dbReference type="SAM" id="MobiDB-lite"/>
    </source>
</evidence>
<dbReference type="InterPro" id="IPR050538">
    <property type="entry name" value="MAP_kinase_kinase_kinase"/>
</dbReference>
<gene>
    <name evidence="8" type="ORF">Bca52824_026628</name>
</gene>
<dbReference type="Pfam" id="PF00069">
    <property type="entry name" value="Pkinase"/>
    <property type="match status" value="1"/>
</dbReference>
<name>A0A8X7SJZ7_BRACI</name>
<proteinExistence type="inferred from homology"/>
<dbReference type="InterPro" id="IPR000719">
    <property type="entry name" value="Prot_kinase_dom"/>
</dbReference>
<organism evidence="8 9">
    <name type="scientific">Brassica carinata</name>
    <name type="common">Ethiopian mustard</name>
    <name type="synonym">Abyssinian cabbage</name>
    <dbReference type="NCBI Taxonomy" id="52824"/>
    <lineage>
        <taxon>Eukaryota</taxon>
        <taxon>Viridiplantae</taxon>
        <taxon>Streptophyta</taxon>
        <taxon>Embryophyta</taxon>
        <taxon>Tracheophyta</taxon>
        <taxon>Spermatophyta</taxon>
        <taxon>Magnoliopsida</taxon>
        <taxon>eudicotyledons</taxon>
        <taxon>Gunneridae</taxon>
        <taxon>Pentapetalae</taxon>
        <taxon>rosids</taxon>
        <taxon>malvids</taxon>
        <taxon>Brassicales</taxon>
        <taxon>Brassicaceae</taxon>
        <taxon>Brassiceae</taxon>
        <taxon>Brassica</taxon>
    </lineage>
</organism>
<dbReference type="GO" id="GO:0005737">
    <property type="term" value="C:cytoplasm"/>
    <property type="evidence" value="ECO:0007669"/>
    <property type="project" value="TreeGrafter"/>
</dbReference>
<evidence type="ECO:0000256" key="3">
    <source>
        <dbReference type="ARBA" id="ARBA00022741"/>
    </source>
</evidence>
<dbReference type="PANTHER" id="PTHR48016">
    <property type="entry name" value="MAP KINASE KINASE KINASE SSK2-RELATED-RELATED"/>
    <property type="match status" value="1"/>
</dbReference>
<comment type="similarity">
    <text evidence="1">Belongs to the protein kinase superfamily. STE Ser/Thr protein kinase family. MAP kinase kinase kinase subfamily.</text>
</comment>
<dbReference type="EMBL" id="JAAMPC010000006">
    <property type="protein sequence ID" value="KAG2306880.1"/>
    <property type="molecule type" value="Genomic_DNA"/>
</dbReference>
<reference evidence="8 9" key="1">
    <citation type="submission" date="2020-02" db="EMBL/GenBank/DDBJ databases">
        <authorList>
            <person name="Ma Q."/>
            <person name="Huang Y."/>
            <person name="Song X."/>
            <person name="Pei D."/>
        </authorList>
    </citation>
    <scope>NUCLEOTIDE SEQUENCE [LARGE SCALE GENOMIC DNA]</scope>
    <source>
        <strain evidence="8">Sxm20200214</strain>
        <tissue evidence="8">Leaf</tissue>
    </source>
</reference>
<evidence type="ECO:0000313" key="8">
    <source>
        <dbReference type="EMBL" id="KAG2306880.1"/>
    </source>
</evidence>
<keyword evidence="4" id="KW-0418">Kinase</keyword>
<evidence type="ECO:0000313" key="9">
    <source>
        <dbReference type="Proteomes" id="UP000886595"/>
    </source>
</evidence>
<dbReference type="Proteomes" id="UP000886595">
    <property type="component" value="Unassembled WGS sequence"/>
</dbReference>
<dbReference type="GO" id="GO:0004709">
    <property type="term" value="F:MAP kinase kinase kinase activity"/>
    <property type="evidence" value="ECO:0007669"/>
    <property type="project" value="TreeGrafter"/>
</dbReference>
<dbReference type="GO" id="GO:0005524">
    <property type="term" value="F:ATP binding"/>
    <property type="evidence" value="ECO:0007669"/>
    <property type="project" value="UniProtKB-KW"/>
</dbReference>
<feature type="domain" description="Protein kinase" evidence="7">
    <location>
        <begin position="77"/>
        <end position="192"/>
    </location>
</feature>
<dbReference type="SUPFAM" id="SSF56112">
    <property type="entry name" value="Protein kinase-like (PK-like)"/>
    <property type="match status" value="1"/>
</dbReference>
<evidence type="ECO:0000256" key="1">
    <source>
        <dbReference type="ARBA" id="ARBA00006529"/>
    </source>
</evidence>
<sequence>MDHLGISLRIFAPEDDIVRRRPSSSSSSDKVEEVEKGVKLLESDESCSFTTNEGGDSSSTVSNTLPVYSSETIITSWLKGDLLGQGSFGSVYEGLGKSGKRVHSTTRREIALLSQLQHQNIVRYRGTAKDGSNLYIFLDLVSQGSLLKLYQKYQLPDSVVSKYTRQILDGLKYLHGEGFIQRLGEGILMMCF</sequence>
<evidence type="ECO:0000256" key="2">
    <source>
        <dbReference type="ARBA" id="ARBA00022679"/>
    </source>
</evidence>
<dbReference type="OrthoDB" id="266718at2759"/>
<dbReference type="InterPro" id="IPR011009">
    <property type="entry name" value="Kinase-like_dom_sf"/>
</dbReference>
<evidence type="ECO:0000256" key="5">
    <source>
        <dbReference type="ARBA" id="ARBA00022840"/>
    </source>
</evidence>
<dbReference type="Gene3D" id="1.10.510.10">
    <property type="entry name" value="Transferase(Phosphotransferase) domain 1"/>
    <property type="match status" value="1"/>
</dbReference>
<dbReference type="PANTHER" id="PTHR48016:SF20">
    <property type="entry name" value="PROTEIN KINASE DOMAIN-CONTAINING PROTEIN"/>
    <property type="match status" value="1"/>
</dbReference>
<evidence type="ECO:0000256" key="4">
    <source>
        <dbReference type="ARBA" id="ARBA00022777"/>
    </source>
</evidence>
<dbReference type="SMART" id="SM00220">
    <property type="entry name" value="S_TKc"/>
    <property type="match status" value="1"/>
</dbReference>
<comment type="caution">
    <text evidence="8">The sequence shown here is derived from an EMBL/GenBank/DDBJ whole genome shotgun (WGS) entry which is preliminary data.</text>
</comment>
<feature type="region of interest" description="Disordered" evidence="6">
    <location>
        <begin position="18"/>
        <end position="37"/>
    </location>
</feature>
<keyword evidence="3" id="KW-0547">Nucleotide-binding</keyword>
<dbReference type="AlphaFoldDB" id="A0A8X7SJZ7"/>
<protein>
    <recommendedName>
        <fullName evidence="7">Protein kinase domain-containing protein</fullName>
    </recommendedName>
</protein>
<evidence type="ECO:0000259" key="7">
    <source>
        <dbReference type="PROSITE" id="PS50011"/>
    </source>
</evidence>
<accession>A0A8X7SJZ7</accession>
<keyword evidence="9" id="KW-1185">Reference proteome</keyword>
<keyword evidence="2" id="KW-0808">Transferase</keyword>